<accession>A0A0C3LM07</accession>
<evidence type="ECO:0000256" key="1">
    <source>
        <dbReference type="SAM" id="MobiDB-lite"/>
    </source>
</evidence>
<keyword evidence="2" id="KW-0812">Transmembrane</keyword>
<evidence type="ECO:0000313" key="4">
    <source>
        <dbReference type="Proteomes" id="UP000054248"/>
    </source>
</evidence>
<proteinExistence type="predicted"/>
<evidence type="ECO:0000313" key="3">
    <source>
        <dbReference type="EMBL" id="KIO22337.1"/>
    </source>
</evidence>
<feature type="region of interest" description="Disordered" evidence="1">
    <location>
        <begin position="110"/>
        <end position="145"/>
    </location>
</feature>
<dbReference type="AlphaFoldDB" id="A0A0C3LM07"/>
<feature type="transmembrane region" description="Helical" evidence="2">
    <location>
        <begin position="73"/>
        <end position="99"/>
    </location>
</feature>
<sequence>MAVLDSILSRGLHPSNLPYPIPNGTQVPTWADLDPSAVGVWSPTVASAYAAGPSASITPGLASPSPSSPSTPVGAIAGGVVGGAALFIGVGFGIGFLCFRVRRQSRQMQEDMTSSNVGRMHSGALPGQMSGNTPGSQATTAPLQQPQPRYSFYPRGVNETKLLSSAPSTPKLRAVQLRFPSGLRSSRALEIHSAGGAKDPIPGTVLQNISN</sequence>
<dbReference type="Proteomes" id="UP000054248">
    <property type="component" value="Unassembled WGS sequence"/>
</dbReference>
<gene>
    <name evidence="3" type="ORF">M407DRAFT_28132</name>
</gene>
<reference evidence="4" key="2">
    <citation type="submission" date="2015-01" db="EMBL/GenBank/DDBJ databases">
        <title>Evolutionary Origins and Diversification of the Mycorrhizal Mutualists.</title>
        <authorList>
            <consortium name="DOE Joint Genome Institute"/>
            <consortium name="Mycorrhizal Genomics Consortium"/>
            <person name="Kohler A."/>
            <person name="Kuo A."/>
            <person name="Nagy L.G."/>
            <person name="Floudas D."/>
            <person name="Copeland A."/>
            <person name="Barry K.W."/>
            <person name="Cichocki N."/>
            <person name="Veneault-Fourrey C."/>
            <person name="LaButti K."/>
            <person name="Lindquist E.A."/>
            <person name="Lipzen A."/>
            <person name="Lundell T."/>
            <person name="Morin E."/>
            <person name="Murat C."/>
            <person name="Riley R."/>
            <person name="Ohm R."/>
            <person name="Sun H."/>
            <person name="Tunlid A."/>
            <person name="Henrissat B."/>
            <person name="Grigoriev I.V."/>
            <person name="Hibbett D.S."/>
            <person name="Martin F."/>
        </authorList>
    </citation>
    <scope>NUCLEOTIDE SEQUENCE [LARGE SCALE GENOMIC DNA]</scope>
    <source>
        <strain evidence="4">MUT 4182</strain>
    </source>
</reference>
<dbReference type="HOGENOM" id="CLU_1305681_0_0_1"/>
<keyword evidence="2" id="KW-0472">Membrane</keyword>
<name>A0A0C3LM07_9AGAM</name>
<keyword evidence="2" id="KW-1133">Transmembrane helix</keyword>
<keyword evidence="4" id="KW-1185">Reference proteome</keyword>
<organism evidence="3 4">
    <name type="scientific">Tulasnella calospora MUT 4182</name>
    <dbReference type="NCBI Taxonomy" id="1051891"/>
    <lineage>
        <taxon>Eukaryota</taxon>
        <taxon>Fungi</taxon>
        <taxon>Dikarya</taxon>
        <taxon>Basidiomycota</taxon>
        <taxon>Agaricomycotina</taxon>
        <taxon>Agaricomycetes</taxon>
        <taxon>Cantharellales</taxon>
        <taxon>Tulasnellaceae</taxon>
        <taxon>Tulasnella</taxon>
    </lineage>
</organism>
<reference evidence="3 4" key="1">
    <citation type="submission" date="2014-04" db="EMBL/GenBank/DDBJ databases">
        <authorList>
            <consortium name="DOE Joint Genome Institute"/>
            <person name="Kuo A."/>
            <person name="Girlanda M."/>
            <person name="Perotto S."/>
            <person name="Kohler A."/>
            <person name="Nagy L.G."/>
            <person name="Floudas D."/>
            <person name="Copeland A."/>
            <person name="Barry K.W."/>
            <person name="Cichocki N."/>
            <person name="Veneault-Fourrey C."/>
            <person name="LaButti K."/>
            <person name="Lindquist E.A."/>
            <person name="Lipzen A."/>
            <person name="Lundell T."/>
            <person name="Morin E."/>
            <person name="Murat C."/>
            <person name="Sun H."/>
            <person name="Tunlid A."/>
            <person name="Henrissat B."/>
            <person name="Grigoriev I.V."/>
            <person name="Hibbett D.S."/>
            <person name="Martin F."/>
            <person name="Nordberg H.P."/>
            <person name="Cantor M.N."/>
            <person name="Hua S.X."/>
        </authorList>
    </citation>
    <scope>NUCLEOTIDE SEQUENCE [LARGE SCALE GENOMIC DNA]</scope>
    <source>
        <strain evidence="3 4">MUT 4182</strain>
    </source>
</reference>
<dbReference type="EMBL" id="KN823112">
    <property type="protein sequence ID" value="KIO22337.1"/>
    <property type="molecule type" value="Genomic_DNA"/>
</dbReference>
<evidence type="ECO:0000256" key="2">
    <source>
        <dbReference type="SAM" id="Phobius"/>
    </source>
</evidence>
<protein>
    <submittedName>
        <fullName evidence="3">Uncharacterized protein</fullName>
    </submittedName>
</protein>